<dbReference type="Proteomes" id="UP000037146">
    <property type="component" value="Unassembled WGS sequence"/>
</dbReference>
<accession>A0A0K9GZN6</accession>
<reference evidence="3" key="1">
    <citation type="submission" date="2015-07" db="EMBL/GenBank/DDBJ databases">
        <title>Genome sequencing project for genomic taxonomy and phylogenomics of Bacillus-like bacteria.</title>
        <authorList>
            <person name="Liu B."/>
            <person name="Wang J."/>
            <person name="Zhu Y."/>
            <person name="Liu G."/>
            <person name="Chen Q."/>
            <person name="Chen Z."/>
            <person name="Lan J."/>
            <person name="Che J."/>
            <person name="Ge C."/>
            <person name="Shi H."/>
            <person name="Pan Z."/>
            <person name="Liu X."/>
        </authorList>
    </citation>
    <scope>NUCLEOTIDE SEQUENCE [LARGE SCALE GENOMIC DNA]</scope>
    <source>
        <strain evidence="3">FJAT-27997</strain>
    </source>
</reference>
<evidence type="ECO:0000259" key="1">
    <source>
        <dbReference type="PROSITE" id="PS50234"/>
    </source>
</evidence>
<dbReference type="PATRIC" id="fig|1679170.3.peg.473"/>
<protein>
    <recommendedName>
        <fullName evidence="1">VWFA domain-containing protein</fullName>
    </recommendedName>
</protein>
<gene>
    <name evidence="2" type="ORF">AC625_02385</name>
</gene>
<dbReference type="RefSeq" id="WP_049683551.1">
    <property type="nucleotide sequence ID" value="NZ_LFZW01000001.1"/>
</dbReference>
<dbReference type="EMBL" id="LFZW01000001">
    <property type="protein sequence ID" value="KMY52194.1"/>
    <property type="molecule type" value="Genomic_DNA"/>
</dbReference>
<dbReference type="InterPro" id="IPR036465">
    <property type="entry name" value="vWFA_dom_sf"/>
</dbReference>
<dbReference type="PROSITE" id="PS50234">
    <property type="entry name" value="VWFA"/>
    <property type="match status" value="1"/>
</dbReference>
<dbReference type="SUPFAM" id="SSF53300">
    <property type="entry name" value="vWA-like"/>
    <property type="match status" value="1"/>
</dbReference>
<dbReference type="STRING" id="1679170.AC625_02385"/>
<dbReference type="Pfam" id="PF10138">
    <property type="entry name" value="vWA-TerF-like"/>
    <property type="match status" value="1"/>
</dbReference>
<proteinExistence type="predicted"/>
<evidence type="ECO:0000313" key="3">
    <source>
        <dbReference type="Proteomes" id="UP000037146"/>
    </source>
</evidence>
<feature type="domain" description="VWFA" evidence="1">
    <location>
        <begin position="32"/>
        <end position="216"/>
    </location>
</feature>
<dbReference type="InterPro" id="IPR002035">
    <property type="entry name" value="VWF_A"/>
</dbReference>
<name>A0A0K9GZN6_9BACI</name>
<comment type="caution">
    <text evidence="2">The sequence shown here is derived from an EMBL/GenBank/DDBJ whole genome shotgun (WGS) entry which is preliminary data.</text>
</comment>
<sequence length="234" mass="26904">MTEPLKLTSFDLLKKKVDIALEKKALQKGISRVGVVLDISGSMRRLYQNGTVQNVIERLLALATRFDDDGVLDVWIYDNEFTRMPSITENDFTDYIEREILSNPTVKKFGANNEPPVMRDVLQKYLEEETSEVPVYLIFINDGGVKKASRKQDNVSKVLIESSNQPLFWQFVGIGNGNFDVLKKLDNLEGRFIDNANFFQIVDIENESDHDLYNKLLNEFPLWIKEAKSKHVII</sequence>
<dbReference type="AlphaFoldDB" id="A0A0K9GZN6"/>
<organism evidence="2 3">
    <name type="scientific">Peribacillus loiseleuriae</name>
    <dbReference type="NCBI Taxonomy" id="1679170"/>
    <lineage>
        <taxon>Bacteria</taxon>
        <taxon>Bacillati</taxon>
        <taxon>Bacillota</taxon>
        <taxon>Bacilli</taxon>
        <taxon>Bacillales</taxon>
        <taxon>Bacillaceae</taxon>
        <taxon>Peribacillus</taxon>
    </lineage>
</organism>
<dbReference type="InterPro" id="IPR019303">
    <property type="entry name" value="vWA_TerF_C"/>
</dbReference>
<keyword evidence="3" id="KW-1185">Reference proteome</keyword>
<evidence type="ECO:0000313" key="2">
    <source>
        <dbReference type="EMBL" id="KMY52194.1"/>
    </source>
</evidence>